<dbReference type="EMBL" id="AYZB01000035">
    <property type="protein sequence ID" value="KRM22313.1"/>
    <property type="molecule type" value="Genomic_DNA"/>
</dbReference>
<name>A0AA89L3Y3_9LACO</name>
<feature type="transmembrane region" description="Helical" evidence="1">
    <location>
        <begin position="83"/>
        <end position="101"/>
    </location>
</feature>
<dbReference type="Proteomes" id="UP000050823">
    <property type="component" value="Unassembled WGS sequence"/>
</dbReference>
<evidence type="ECO:0000313" key="3">
    <source>
        <dbReference type="Proteomes" id="UP000050823"/>
    </source>
</evidence>
<gene>
    <name evidence="2" type="ORF">FC90_GL000914</name>
</gene>
<reference evidence="2 3" key="1">
    <citation type="journal article" date="2015" name="Genome Announc.">
        <title>Expanding the biotechnology potential of lactobacilli through comparative genomics of 213 strains and associated genera.</title>
        <authorList>
            <person name="Sun Z."/>
            <person name="Harris H.M."/>
            <person name="McCann A."/>
            <person name="Guo C."/>
            <person name="Argimon S."/>
            <person name="Zhang W."/>
            <person name="Yang X."/>
            <person name="Jeffery I.B."/>
            <person name="Cooney J.C."/>
            <person name="Kagawa T.F."/>
            <person name="Liu W."/>
            <person name="Song Y."/>
            <person name="Salvetti E."/>
            <person name="Wrobel A."/>
            <person name="Rasinkangas P."/>
            <person name="Parkhill J."/>
            <person name="Rea M.C."/>
            <person name="O'Sullivan O."/>
            <person name="Ritari J."/>
            <person name="Douillard F.P."/>
            <person name="Paul Ross R."/>
            <person name="Yang R."/>
            <person name="Briner A.E."/>
            <person name="Felis G.E."/>
            <person name="de Vos W.M."/>
            <person name="Barrangou R."/>
            <person name="Klaenhammer T.R."/>
            <person name="Caufield P.W."/>
            <person name="Cui Y."/>
            <person name="Zhang H."/>
            <person name="O'Toole P.W."/>
        </authorList>
    </citation>
    <scope>NUCLEOTIDE SEQUENCE [LARGE SCALE GENOMIC DNA]</scope>
    <source>
        <strain evidence="2 3">DSM 20719</strain>
    </source>
</reference>
<accession>A0AA89L3Y3</accession>
<feature type="transmembrane region" description="Helical" evidence="1">
    <location>
        <begin position="42"/>
        <end position="62"/>
    </location>
</feature>
<evidence type="ECO:0000313" key="2">
    <source>
        <dbReference type="EMBL" id="KRM22313.1"/>
    </source>
</evidence>
<dbReference type="AlphaFoldDB" id="A0AA89L3Y3"/>
<protein>
    <recommendedName>
        <fullName evidence="4">DUF443 family protein</fullName>
    </recommendedName>
</protein>
<feature type="transmembrane region" description="Helical" evidence="1">
    <location>
        <begin position="180"/>
        <end position="199"/>
    </location>
</feature>
<organism evidence="2 3">
    <name type="scientific">Latilactobacillus graminis DSM 20719</name>
    <dbReference type="NCBI Taxonomy" id="1423752"/>
    <lineage>
        <taxon>Bacteria</taxon>
        <taxon>Bacillati</taxon>
        <taxon>Bacillota</taxon>
        <taxon>Bacilli</taxon>
        <taxon>Lactobacillales</taxon>
        <taxon>Lactobacillaceae</taxon>
        <taxon>Latilactobacillus</taxon>
    </lineage>
</organism>
<keyword evidence="1" id="KW-1133">Transmembrane helix</keyword>
<sequence length="211" mass="24040">MEGTHLFQQTEFQIIAKISNRYRLVKSNDLFYIVDVANYKKIATYFPLFSYCGLAGYSVSNAEAKKIIKQTKNLKEKETKEEIFRNAPGIIGVSALLGIYLARNDLIMDNTGLVRIFLIAMLVILVAIHVGKLRQDQPSYSNPDVTFIPLHLWANILVFMLQITSILVIAICILSRQISMMALTCALMFILLIGTAPYFTPKQQKFYYKIK</sequence>
<evidence type="ECO:0008006" key="4">
    <source>
        <dbReference type="Google" id="ProtNLM"/>
    </source>
</evidence>
<keyword evidence="1" id="KW-0472">Membrane</keyword>
<evidence type="ECO:0000256" key="1">
    <source>
        <dbReference type="SAM" id="Phobius"/>
    </source>
</evidence>
<proteinExistence type="predicted"/>
<feature type="transmembrane region" description="Helical" evidence="1">
    <location>
        <begin position="152"/>
        <end position="174"/>
    </location>
</feature>
<feature type="transmembrane region" description="Helical" evidence="1">
    <location>
        <begin position="113"/>
        <end position="131"/>
    </location>
</feature>
<comment type="caution">
    <text evidence="2">The sequence shown here is derived from an EMBL/GenBank/DDBJ whole genome shotgun (WGS) entry which is preliminary data.</text>
</comment>
<keyword evidence="1" id="KW-0812">Transmembrane</keyword>